<comment type="caution">
    <text evidence="1">The sequence shown here is derived from an EMBL/GenBank/DDBJ whole genome shotgun (WGS) entry which is preliminary data.</text>
</comment>
<accession>A0A2G3E9N3</accession>
<dbReference type="EMBL" id="PDYH01000037">
    <property type="protein sequence ID" value="PHU39771.1"/>
    <property type="molecule type" value="Genomic_DNA"/>
</dbReference>
<organism evidence="1 2">
    <name type="scientific">Pseudobutyrivibrio ruminis</name>
    <dbReference type="NCBI Taxonomy" id="46206"/>
    <lineage>
        <taxon>Bacteria</taxon>
        <taxon>Bacillati</taxon>
        <taxon>Bacillota</taxon>
        <taxon>Clostridia</taxon>
        <taxon>Lachnospirales</taxon>
        <taxon>Lachnospiraceae</taxon>
        <taxon>Pseudobutyrivibrio</taxon>
    </lineage>
</organism>
<keyword evidence="2" id="KW-1185">Reference proteome</keyword>
<sequence length="84" mass="9825">MNDKNCVMCEDYRDDPQKLYSGIGYAIGLEHSLKMKEISEKDRLDGEYMDKLGFGMDSKCFFDSLLGKYVTLQVFRPLSRTLYY</sequence>
<name>A0A2G3E9N3_9FIRM</name>
<reference evidence="1" key="1">
    <citation type="submission" date="2017-10" db="EMBL/GenBank/DDBJ databases">
        <title>Resolving the taxonomy of Roseburia spp., Eubacterium rectale and Agathobacter spp. through phylogenomic analysis.</title>
        <authorList>
            <person name="Sheridan P.O."/>
            <person name="Walker A.W."/>
            <person name="Duncan S.H."/>
            <person name="Scott K.P."/>
            <person name="Toole P.W.O."/>
            <person name="Luis P."/>
            <person name="Flint H.J."/>
        </authorList>
    </citation>
    <scope>NUCLEOTIDE SEQUENCE [LARGE SCALE GENOMIC DNA]</scope>
    <source>
        <strain evidence="1">JK10</strain>
    </source>
</reference>
<protein>
    <submittedName>
        <fullName evidence="1">Uncharacterized protein</fullName>
    </submittedName>
</protein>
<dbReference type="AlphaFoldDB" id="A0A2G3E9N3"/>
<evidence type="ECO:0000313" key="2">
    <source>
        <dbReference type="Proteomes" id="UP000224317"/>
    </source>
</evidence>
<gene>
    <name evidence="1" type="ORF">CSX00_09410</name>
</gene>
<dbReference type="Proteomes" id="UP000224317">
    <property type="component" value="Unassembled WGS sequence"/>
</dbReference>
<evidence type="ECO:0000313" key="1">
    <source>
        <dbReference type="EMBL" id="PHU39771.1"/>
    </source>
</evidence>
<proteinExistence type="predicted"/>